<dbReference type="EMBL" id="AP014704">
    <property type="protein sequence ID" value="BAQ45288.1"/>
    <property type="molecule type" value="Genomic_DNA"/>
</dbReference>
<organism evidence="2 3">
    <name type="scientific">Methylobacterium aquaticum</name>
    <dbReference type="NCBI Taxonomy" id="270351"/>
    <lineage>
        <taxon>Bacteria</taxon>
        <taxon>Pseudomonadati</taxon>
        <taxon>Pseudomonadota</taxon>
        <taxon>Alphaproteobacteria</taxon>
        <taxon>Hyphomicrobiales</taxon>
        <taxon>Methylobacteriaceae</taxon>
        <taxon>Methylobacterium</taxon>
    </lineage>
</organism>
<feature type="compositionally biased region" description="Basic and acidic residues" evidence="1">
    <location>
        <begin position="320"/>
        <end position="331"/>
    </location>
</feature>
<dbReference type="Proteomes" id="UP000061432">
    <property type="component" value="Chromosome"/>
</dbReference>
<dbReference type="AlphaFoldDB" id="A0A0C6FA64"/>
<feature type="region of interest" description="Disordered" evidence="1">
    <location>
        <begin position="14"/>
        <end position="39"/>
    </location>
</feature>
<feature type="region of interest" description="Disordered" evidence="1">
    <location>
        <begin position="458"/>
        <end position="483"/>
    </location>
</feature>
<feature type="region of interest" description="Disordered" evidence="1">
    <location>
        <begin position="541"/>
        <end position="575"/>
    </location>
</feature>
<protein>
    <submittedName>
        <fullName evidence="2">Uncharacterized protein</fullName>
    </submittedName>
</protein>
<feature type="region of interest" description="Disordered" evidence="1">
    <location>
        <begin position="299"/>
        <end position="413"/>
    </location>
</feature>
<feature type="region of interest" description="Disordered" evidence="1">
    <location>
        <begin position="51"/>
        <end position="84"/>
    </location>
</feature>
<feature type="compositionally biased region" description="Basic and acidic residues" evidence="1">
    <location>
        <begin position="66"/>
        <end position="81"/>
    </location>
</feature>
<accession>A0A0C6FA64</accession>
<feature type="compositionally biased region" description="Basic and acidic residues" evidence="1">
    <location>
        <begin position="14"/>
        <end position="24"/>
    </location>
</feature>
<proteinExistence type="predicted"/>
<reference evidence="2 3" key="1">
    <citation type="journal article" date="2015" name="Genome Announc.">
        <title>Complete Genome Sequence of Methylobacterium aquaticum Strain 22A, Isolated from Racomitrium japonicum Moss.</title>
        <authorList>
            <person name="Tani A."/>
            <person name="Ogura Y."/>
            <person name="Hayashi T."/>
            <person name="Kimbara K."/>
        </authorList>
    </citation>
    <scope>NUCLEOTIDE SEQUENCE [LARGE SCALE GENOMIC DNA]</scope>
    <source>
        <strain evidence="2 3">MA-22A</strain>
    </source>
</reference>
<sequence>MTPRPTCISEAIADARQKNADRGGKPRSSPSGAIRPALDERDVEAVGAGPLRAHLDPVGGAAHPLGDGRRQVEGAEREVVATRRQPRHRRVVLLRQERAGDVDDPPAWPRQARRPVEHRLLLGDAGREAAGAQAPLGVRVAPPGAGAGAGRVDQHEVGAAVEVGHHVGPARIAPSRAATRRAHLGPGAGPAQALVDRREAARIAVGGDEPALVAHQGGERQGLAAAAGAEVDHRHPGLRAGEPGGELRALVLDLEPAVQEFRLDVEGRAAAVLAERHPQSVRRQRRRFRVEMGQRLPGGVAARLQGVDPDVEGSPAGERPQFRQEVVAESRRQRRHDPFRHVAGDVDGGVGERPGLEAGPLRLGQRGGGEALAGEQLGDRLGGEPALEPQRADQHGAGRVLAHDPGGGGAAAQRVVDERGDGGAVAGAGEAVGEAPILEGVGDRAAALGDVGQDLDGGGEAGARGHRETADPETATVMPRERPDTAKLSARTVPTPWPFVPQGFVSRGRSTARMIRRPIPSALAVSLAALIALSAGACATAPAAPAVDLTPPPPRPYDAKTQLEYGNPPPRAPRY</sequence>
<reference evidence="3" key="2">
    <citation type="submission" date="2015-01" db="EMBL/GenBank/DDBJ databases">
        <title>Complete genome sequence of Methylobacterium aquaticum strain 22A.</title>
        <authorList>
            <person name="Tani A."/>
            <person name="Ogura Y."/>
            <person name="Hayashi T."/>
        </authorList>
    </citation>
    <scope>NUCLEOTIDE SEQUENCE [LARGE SCALE GENOMIC DNA]</scope>
    <source>
        <strain evidence="3">MA-22A</strain>
    </source>
</reference>
<dbReference type="KEGG" id="maqu:Maq22A_c10015"/>
<dbReference type="PATRIC" id="fig|270351.10.peg.1925"/>
<gene>
    <name evidence="2" type="ORF">Maq22A_c10015</name>
</gene>
<name>A0A0C6FA64_9HYPH</name>
<evidence type="ECO:0000313" key="2">
    <source>
        <dbReference type="EMBL" id="BAQ45288.1"/>
    </source>
</evidence>
<evidence type="ECO:0000313" key="3">
    <source>
        <dbReference type="Proteomes" id="UP000061432"/>
    </source>
</evidence>
<evidence type="ECO:0000256" key="1">
    <source>
        <dbReference type="SAM" id="MobiDB-lite"/>
    </source>
</evidence>